<dbReference type="GeneID" id="78289370"/>
<evidence type="ECO:0000313" key="4">
    <source>
        <dbReference type="Proteomes" id="UP000198558"/>
    </source>
</evidence>
<gene>
    <name evidence="2" type="ORF">IMSAGC017_01097</name>
    <name evidence="3" type="ORF">SAMN04489758_1468</name>
</gene>
<protein>
    <submittedName>
        <fullName evidence="3">Uncharacterized protein</fullName>
    </submittedName>
</protein>
<dbReference type="EMBL" id="FOIN01000046">
    <property type="protein sequence ID" value="SET80610.1"/>
    <property type="molecule type" value="Genomic_DNA"/>
</dbReference>
<evidence type="ECO:0000256" key="1">
    <source>
        <dbReference type="SAM" id="SignalP"/>
    </source>
</evidence>
<dbReference type="Proteomes" id="UP000490821">
    <property type="component" value="Unassembled WGS sequence"/>
</dbReference>
<accession>A0A1I0HAB4</accession>
<reference evidence="4" key="2">
    <citation type="submission" date="2016-10" db="EMBL/GenBank/DDBJ databases">
        <authorList>
            <person name="Varghese N."/>
            <person name="Submissions S."/>
        </authorList>
    </citation>
    <scope>NUCLEOTIDE SEQUENCE [LARGE SCALE GENOMIC DNA]</scope>
    <source>
        <strain evidence="4">DSM 1551</strain>
    </source>
</reference>
<dbReference type="EMBL" id="BLMI01000130">
    <property type="protein sequence ID" value="GFI41057.1"/>
    <property type="molecule type" value="Genomic_DNA"/>
</dbReference>
<reference evidence="3" key="1">
    <citation type="submission" date="2016-10" db="EMBL/GenBank/DDBJ databases">
        <authorList>
            <person name="de Groot N.N."/>
        </authorList>
    </citation>
    <scope>NUCLEOTIDE SEQUENCE [LARGE SCALE GENOMIC DNA]</scope>
    <source>
        <strain evidence="3">DSM 1551</strain>
    </source>
</reference>
<feature type="signal peptide" evidence="1">
    <location>
        <begin position="1"/>
        <end position="27"/>
    </location>
</feature>
<feature type="chain" id="PRO_5038295099" evidence="1">
    <location>
        <begin position="28"/>
        <end position="226"/>
    </location>
</feature>
<organism evidence="3 4">
    <name type="scientific">Thomasclavelia cocleata</name>
    <dbReference type="NCBI Taxonomy" id="69824"/>
    <lineage>
        <taxon>Bacteria</taxon>
        <taxon>Bacillati</taxon>
        <taxon>Bacillota</taxon>
        <taxon>Erysipelotrichia</taxon>
        <taxon>Erysipelotrichales</taxon>
        <taxon>Coprobacillaceae</taxon>
        <taxon>Thomasclavelia</taxon>
    </lineage>
</organism>
<keyword evidence="4" id="KW-1185">Reference proteome</keyword>
<dbReference type="AlphaFoldDB" id="A0A1I0HAB4"/>
<sequence length="226" mass="25658">MKKNYYKCLITSILCATLITFTSFVPINGMNNTIEYDISEFKIFEDYIFEYDIININYEKVEIEKYTYPNNTALLVIKEKGEITKFNLSSNYNLLKDNLGNKKEINQKTRAGLEERYLTTFKSTDHVTPKNASYSAILGAVSAVLGFAGLPGSVATGIASLLFGLNASSIEAWITTERKFYEVYDSTGYFLGYYKVYYTIKTEAKVNGKRQLIDTKKGNYETTFPG</sequence>
<keyword evidence="1" id="KW-0732">Signal</keyword>
<reference evidence="2 5" key="3">
    <citation type="journal article" date="2020" name="Microbiome">
        <title>Single-cell genomics of uncultured bacteria reveals dietary fiber responders in the mouse gut microbiota.</title>
        <authorList>
            <person name="Chijiiwa R."/>
            <person name="Hosokawa M."/>
            <person name="Kogawa M."/>
            <person name="Nishikawa Y."/>
            <person name="Ide K."/>
            <person name="Sakanashi C."/>
            <person name="Takahashi K."/>
            <person name="Takeyama H."/>
        </authorList>
    </citation>
    <scope>NUCLEOTIDE SEQUENCE [LARGE SCALE GENOMIC DNA]</scope>
    <source>
        <strain evidence="2">IMSAGC_017</strain>
    </source>
</reference>
<dbReference type="RefSeq" id="WP_092356333.1">
    <property type="nucleotide sequence ID" value="NZ_BLMI01000130.1"/>
</dbReference>
<evidence type="ECO:0000313" key="2">
    <source>
        <dbReference type="EMBL" id="GFI41057.1"/>
    </source>
</evidence>
<evidence type="ECO:0000313" key="3">
    <source>
        <dbReference type="EMBL" id="SET80610.1"/>
    </source>
</evidence>
<proteinExistence type="predicted"/>
<dbReference type="Proteomes" id="UP000198558">
    <property type="component" value="Unassembled WGS sequence"/>
</dbReference>
<evidence type="ECO:0000313" key="5">
    <source>
        <dbReference type="Proteomes" id="UP000490821"/>
    </source>
</evidence>
<name>A0A1I0HAB4_9FIRM</name>